<feature type="domain" description="RNase H type-1" evidence="2">
    <location>
        <begin position="1016"/>
        <end position="1158"/>
    </location>
</feature>
<evidence type="ECO:0000313" key="3">
    <source>
        <dbReference type="EMBL" id="OJT01831.1"/>
    </source>
</evidence>
<dbReference type="InterPro" id="IPR012337">
    <property type="entry name" value="RNaseH-like_sf"/>
</dbReference>
<dbReference type="Pfam" id="PF00078">
    <property type="entry name" value="RVT_1"/>
    <property type="match status" value="1"/>
</dbReference>
<feature type="domain" description="Reverse transcriptase" evidence="1">
    <location>
        <begin position="372"/>
        <end position="662"/>
    </location>
</feature>
<dbReference type="PROSITE" id="PS50878">
    <property type="entry name" value="RT_POL"/>
    <property type="match status" value="1"/>
</dbReference>
<dbReference type="EMBL" id="MNAD01001721">
    <property type="protein sequence ID" value="OJT01831.1"/>
    <property type="molecule type" value="Genomic_DNA"/>
</dbReference>
<proteinExistence type="predicted"/>
<dbReference type="InterPro" id="IPR043502">
    <property type="entry name" value="DNA/RNA_pol_sf"/>
</dbReference>
<dbReference type="OrthoDB" id="2976650at2759"/>
<reference evidence="3 4" key="1">
    <citation type="submission" date="2016-10" db="EMBL/GenBank/DDBJ databases">
        <title>Genome sequence of the basidiomycete white-rot fungus Trametes pubescens.</title>
        <authorList>
            <person name="Makela M.R."/>
            <person name="Granchi Z."/>
            <person name="Peng M."/>
            <person name="De Vries R.P."/>
            <person name="Grigoriev I."/>
            <person name="Riley R."/>
            <person name="Hilden K."/>
        </authorList>
    </citation>
    <scope>NUCLEOTIDE SEQUENCE [LARGE SCALE GENOMIC DNA]</scope>
    <source>
        <strain evidence="3 4">FBCC735</strain>
    </source>
</reference>
<dbReference type="Gene3D" id="3.60.10.10">
    <property type="entry name" value="Endonuclease/exonuclease/phosphatase"/>
    <property type="match status" value="1"/>
</dbReference>
<dbReference type="PROSITE" id="PS50879">
    <property type="entry name" value="RNASE_H_1"/>
    <property type="match status" value="1"/>
</dbReference>
<comment type="caution">
    <text evidence="3">The sequence shown here is derived from an EMBL/GenBank/DDBJ whole genome shotgun (WGS) entry which is preliminary data.</text>
</comment>
<dbReference type="GO" id="GO:0004523">
    <property type="term" value="F:RNA-DNA hybrid ribonuclease activity"/>
    <property type="evidence" value="ECO:0007669"/>
    <property type="project" value="InterPro"/>
</dbReference>
<evidence type="ECO:0000313" key="4">
    <source>
        <dbReference type="Proteomes" id="UP000184267"/>
    </source>
</evidence>
<dbReference type="CDD" id="cd09280">
    <property type="entry name" value="RNase_HI_eukaryote_like"/>
    <property type="match status" value="1"/>
</dbReference>
<dbReference type="STRING" id="154538.A0A1M2V2K2"/>
<evidence type="ECO:0000259" key="2">
    <source>
        <dbReference type="PROSITE" id="PS50879"/>
    </source>
</evidence>
<protein>
    <submittedName>
        <fullName evidence="3">Transposon TX1 uncharacterized 149 kDa protein</fullName>
    </submittedName>
</protein>
<dbReference type="Gene3D" id="3.30.420.10">
    <property type="entry name" value="Ribonuclease H-like superfamily/Ribonuclease H"/>
    <property type="match status" value="1"/>
</dbReference>
<keyword evidence="4" id="KW-1185">Reference proteome</keyword>
<organism evidence="3 4">
    <name type="scientific">Trametes pubescens</name>
    <name type="common">White-rot fungus</name>
    <dbReference type="NCBI Taxonomy" id="154538"/>
    <lineage>
        <taxon>Eukaryota</taxon>
        <taxon>Fungi</taxon>
        <taxon>Dikarya</taxon>
        <taxon>Basidiomycota</taxon>
        <taxon>Agaricomycotina</taxon>
        <taxon>Agaricomycetes</taxon>
        <taxon>Polyporales</taxon>
        <taxon>Polyporaceae</taxon>
        <taxon>Trametes</taxon>
    </lineage>
</organism>
<dbReference type="InterPro" id="IPR002156">
    <property type="entry name" value="RNaseH_domain"/>
</dbReference>
<dbReference type="SUPFAM" id="SSF53098">
    <property type="entry name" value="Ribonuclease H-like"/>
    <property type="match status" value="1"/>
</dbReference>
<dbReference type="GO" id="GO:0003676">
    <property type="term" value="F:nucleic acid binding"/>
    <property type="evidence" value="ECO:0007669"/>
    <property type="project" value="InterPro"/>
</dbReference>
<dbReference type="InterPro" id="IPR000477">
    <property type="entry name" value="RT_dom"/>
</dbReference>
<dbReference type="SUPFAM" id="SSF56672">
    <property type="entry name" value="DNA/RNA polymerases"/>
    <property type="match status" value="1"/>
</dbReference>
<dbReference type="InterPro" id="IPR036397">
    <property type="entry name" value="RNaseH_sf"/>
</dbReference>
<sequence length="1448" mass="161019">MEAVRVTEALGALLQRHRLEDGWRVRNPYTKAFSYMQGSTGAQSRLDQIYLPKKLQKDAEDWGYKESGLGTDHKIAMTSLANRAAPFMGKGRWSMPTHLLTDPEMKKTMRTLGSKLVAAIAGLRTRTSARNPQTLYQEFKDELTHAARERAKAKVPRLQKRLAKLRDDLAATLNPPAGAPTSDEATEAKVRHAAILQQRIDVLEQKLFKGRRRMVASKHWVQSETMSKYWTKPNVAPLPSTVIPELKKSDLEGGGYTNNSKQMAEVARAHYDGLQNCDALSPEEPHDEYIRMALAPSTTGLTNHQKADLARQLTKEDVGSAIGGAARNKAPGLDGLPSELWKEYQRWQVADGARGTPTLDMIGALTAVFNDIEMHGVLEGSTFTEGWICPIYKLKKDLREIVNYRPITLLNSDYKLMTRALATKLSGHAAAIIHPDQAGFVPGRRIFDHIQMNKLIIEYAEAEEINGAIVALDQEKAYDRIDHTYLWEALKHANFPQSFINTVRSLYQGAESCVIINGARSTFFRIWRGVRQGDPMSCLLFAVAIEPLACALRMSTLHGISIPGDVERLIANLFADDTTVFLGEGDDYAAAIAPTETWCRGSRARFNLEKTEVIPIGTLAYRTSVLATRKLYPEATAIPANVHIVKDGEAIRSLGAWIGNKVDDATPWTPMMNTMRKNLEHWEKGRPTLHGRKLAVDLEIGGRTQFLAKAQGMPLAVEDKLSRMIADFMWAGDKHPRVDRATLYAPVADGGLGVLCVAARNEAIDLVRLQDYLNLSPTRPRWALVADALFSRAVAAVSKQSDPKARLNYFLQNWKVSTRRKAGLPTDLRRMVMAAQKHGARCDVRVAAKDLKDAMPVWYHLGAEPGRSTAKTVAARCLRDKHGVVTVAQCARAAERLRADNPDHFPTRTCECKECVEDRQRFECVDPHKCACAAERLLERLQPKWNPRQTYHADCLTLTPARRSLNETARAEKGRVVFDPTITQAAPIATAFRVFTQPAVAGEAAAARPPRPFEVEEEEVEVYTDGSCIANGTGEAVAGSGVWFGDTDPRNEGARVPYDTQSNQTAEVYAIILAEQRVAPFAPLHFVSDSKYVVDGLTKYLPRWEEKGWIGVANASVFRDAAAALRARSAVTTLRWVKGHSRVAGNEAADALAREGALKLPPFRPVLLPKTKYVRDGAALSRITQSLAYKGVKQHILRPTRPRTERHLSDIVTTIKAQCGVMITAQMVWLALRKDPVSRKTRDFLWKAIHGAHRTGAYWGHIPGYEDRKTCSTCGTTDDMSHILTTCSAPGQKEVWELATALLARRLSKPLNISFGLVLGAHVYTVIDGEGAVAVAETRLARIVLTEATQLVWALRCERVIGWEETPDKRHSRGEIRRRFEARLNQRLSLDQGGTCVRVHKKKAVSGAKVRATWKGIIRDEEILPEDWLNETGVLLLAIVTILELVYW</sequence>
<dbReference type="Proteomes" id="UP000184267">
    <property type="component" value="Unassembled WGS sequence"/>
</dbReference>
<dbReference type="InterPro" id="IPR036691">
    <property type="entry name" value="Endo/exonu/phosph_ase_sf"/>
</dbReference>
<name>A0A1M2V2K2_TRAPU</name>
<dbReference type="CDD" id="cd01650">
    <property type="entry name" value="RT_nLTR_like"/>
    <property type="match status" value="1"/>
</dbReference>
<evidence type="ECO:0000259" key="1">
    <source>
        <dbReference type="PROSITE" id="PS50878"/>
    </source>
</evidence>
<accession>A0A1M2V2K2</accession>
<dbReference type="PANTHER" id="PTHR19446">
    <property type="entry name" value="REVERSE TRANSCRIPTASES"/>
    <property type="match status" value="1"/>
</dbReference>
<gene>
    <name evidence="3" type="ORF">TRAPUB_7738</name>
</gene>
<dbReference type="Pfam" id="PF00075">
    <property type="entry name" value="RNase_H"/>
    <property type="match status" value="1"/>
</dbReference>